<feature type="compositionally biased region" description="Acidic residues" evidence="1">
    <location>
        <begin position="79"/>
        <end position="91"/>
    </location>
</feature>
<dbReference type="AlphaFoldDB" id="A0A6A4ZDA4"/>
<accession>A0A6A4ZDA4</accession>
<proteinExistence type="predicted"/>
<gene>
    <name evidence="2" type="ORF">AaE_013203</name>
</gene>
<evidence type="ECO:0000313" key="3">
    <source>
        <dbReference type="Proteomes" id="UP000469452"/>
    </source>
</evidence>
<dbReference type="VEuPathDB" id="FungiDB:H257_08303"/>
<protein>
    <submittedName>
        <fullName evidence="2">Uncharacterized protein</fullName>
    </submittedName>
</protein>
<feature type="region of interest" description="Disordered" evidence="1">
    <location>
        <begin position="73"/>
        <end position="104"/>
    </location>
</feature>
<organism evidence="2 3">
    <name type="scientific">Aphanomyces astaci</name>
    <name type="common">Crayfish plague agent</name>
    <dbReference type="NCBI Taxonomy" id="112090"/>
    <lineage>
        <taxon>Eukaryota</taxon>
        <taxon>Sar</taxon>
        <taxon>Stramenopiles</taxon>
        <taxon>Oomycota</taxon>
        <taxon>Saprolegniomycetes</taxon>
        <taxon>Saprolegniales</taxon>
        <taxon>Verrucalvaceae</taxon>
        <taxon>Aphanomyces</taxon>
    </lineage>
</organism>
<comment type="caution">
    <text evidence="2">The sequence shown here is derived from an EMBL/GenBank/DDBJ whole genome shotgun (WGS) entry which is preliminary data.</text>
</comment>
<dbReference type="EMBL" id="VJMI01019047">
    <property type="protein sequence ID" value="KAF0708465.1"/>
    <property type="molecule type" value="Genomic_DNA"/>
</dbReference>
<evidence type="ECO:0000313" key="2">
    <source>
        <dbReference type="EMBL" id="KAF0708465.1"/>
    </source>
</evidence>
<sequence>MASDSPVVRNGTCHSCSFQVTKEDDMSAASEKLRNPNQSLGKDTEEGSQKGVAVPRTIPPAVLQSQIANLKAKYGAAANEDDDENPNEENQDPGNSFRRRAATE</sequence>
<dbReference type="Proteomes" id="UP000469452">
    <property type="component" value="Unassembled WGS sequence"/>
</dbReference>
<reference evidence="2 3" key="1">
    <citation type="submission" date="2019-06" db="EMBL/GenBank/DDBJ databases">
        <title>Genomics analysis of Aphanomyces spp. identifies a new class of oomycete effector associated with host adaptation.</title>
        <authorList>
            <person name="Gaulin E."/>
        </authorList>
    </citation>
    <scope>NUCLEOTIDE SEQUENCE [LARGE SCALE GENOMIC DNA]</scope>
    <source>
        <strain evidence="2 3">E</strain>
    </source>
</reference>
<name>A0A6A4ZDA4_APHAT</name>
<feature type="region of interest" description="Disordered" evidence="1">
    <location>
        <begin position="21"/>
        <end position="59"/>
    </location>
</feature>
<evidence type="ECO:0000256" key="1">
    <source>
        <dbReference type="SAM" id="MobiDB-lite"/>
    </source>
</evidence>